<comment type="function">
    <text evidence="3">Acyl-CoA synthases catalyze the initial reaction in fatty acid metabolism, by forming a thioester with CoA. Has some preference toward medium-chain substrates. Plays a role in adipocyte differentiation.</text>
</comment>
<dbReference type="InterPro" id="IPR025110">
    <property type="entry name" value="AMP-bd_C"/>
</dbReference>
<dbReference type="InterPro" id="IPR042099">
    <property type="entry name" value="ANL_N_sf"/>
</dbReference>
<comment type="catalytic activity">
    <reaction evidence="6">
        <text>octanoate + ATP + CoA = octanoyl-CoA + AMP + diphosphate</text>
        <dbReference type="Rhea" id="RHEA:33631"/>
        <dbReference type="ChEBI" id="CHEBI:25646"/>
        <dbReference type="ChEBI" id="CHEBI:30616"/>
        <dbReference type="ChEBI" id="CHEBI:33019"/>
        <dbReference type="ChEBI" id="CHEBI:57287"/>
        <dbReference type="ChEBI" id="CHEBI:57386"/>
        <dbReference type="ChEBI" id="CHEBI:456215"/>
    </reaction>
</comment>
<dbReference type="FunFam" id="3.30.300.30:FF:000008">
    <property type="entry name" value="2,3-dihydroxybenzoate-AMP ligase"/>
    <property type="match status" value="1"/>
</dbReference>
<protein>
    <recommendedName>
        <fullName evidence="5">Medium-chain acyl-CoA ligase ACSF2, mitochondrial</fullName>
        <ecNumber evidence="4">6.2.1.2</ecNumber>
    </recommendedName>
</protein>
<keyword evidence="11" id="KW-1185">Reference proteome</keyword>
<comment type="similarity">
    <text evidence="1">Belongs to the ATP-dependent AMP-binding enzyme family.</text>
</comment>
<evidence type="ECO:0000256" key="3">
    <source>
        <dbReference type="ARBA" id="ARBA00037247"/>
    </source>
</evidence>
<sequence>MKGFERRGKRWIFSEDSWLILIERRARKKDHTEPKMTPNTKNGSTLCEQSQSYLQGPRDRPFLYRTIGQHLREAADRYPNHEALVSLHEGQRYSYAEVLDRADRLAAGFYLLGLQKGDRVAIWAPNSAAYYLSTLAVARAGMISVGINPAYQIPELEYALNKVGVKALITIECFRERNYYEMLMELLPELAAGSPGNLKCSRVPTLKAVIIDAENMRYPGTLSAHELLRLPSDQQVHAIESIQSRICPDSGACLLFTSGTTGKPKAALLSHFALINHSVTIAERNDLGRKMHRACVHIPLFHVYGLSFGVLSALSYGTTAVLPGYWFNASDSLNAIAREKCTVMYGTPTMYVDLLREYRKGMVNLHRMDLANYAAACCSPQLILELESVMGIRKVLAAYGMTELSGVTFMSQAEDSTQTALDCVGRISDHYEAKVVDREGGIVPFGTPGELWVRGFGNLLGYWGDEDKTKDIMGPDGWLKTGDQFVLRPDGYGRIVGRLKELIIRGGENIYPREIEDVLNTHPAILESHCIGVPNERLGEEVCAFIRLKDSNGTIDMEEIRSFCKFKLAYFKIPKHLRIVQQYPKTPTGKVQKFELLKLFLSENKENVN</sequence>
<evidence type="ECO:0000256" key="7">
    <source>
        <dbReference type="ARBA" id="ARBA00048277"/>
    </source>
</evidence>
<dbReference type="Gene3D" id="3.30.300.30">
    <property type="match status" value="1"/>
</dbReference>
<dbReference type="Pfam" id="PF00501">
    <property type="entry name" value="AMP-binding"/>
    <property type="match status" value="1"/>
</dbReference>
<dbReference type="Gene3D" id="3.40.50.12780">
    <property type="entry name" value="N-terminal domain of ligase-like"/>
    <property type="match status" value="1"/>
</dbReference>
<evidence type="ECO:0000256" key="4">
    <source>
        <dbReference type="ARBA" id="ARBA00039009"/>
    </source>
</evidence>
<dbReference type="InterPro" id="IPR000873">
    <property type="entry name" value="AMP-dep_synth/lig_dom"/>
</dbReference>
<dbReference type="InterPro" id="IPR045851">
    <property type="entry name" value="AMP-bd_C_sf"/>
</dbReference>
<keyword evidence="2" id="KW-0436">Ligase</keyword>
<dbReference type="EC" id="6.2.1.2" evidence="4"/>
<dbReference type="EMBL" id="JBEHCU010011236">
    <property type="protein sequence ID" value="KAL1377017.1"/>
    <property type="molecule type" value="Genomic_DNA"/>
</dbReference>
<dbReference type="AlphaFoldDB" id="A0ABD1CKU2"/>
<dbReference type="GO" id="GO:0031956">
    <property type="term" value="F:medium-chain fatty acid-CoA ligase activity"/>
    <property type="evidence" value="ECO:0007669"/>
    <property type="project" value="UniProtKB-EC"/>
</dbReference>
<comment type="caution">
    <text evidence="10">The sequence shown here is derived from an EMBL/GenBank/DDBJ whole genome shotgun (WGS) entry which is preliminary data.</text>
</comment>
<evidence type="ECO:0000313" key="11">
    <source>
        <dbReference type="Proteomes" id="UP001562425"/>
    </source>
</evidence>
<gene>
    <name evidence="10" type="ORF">pipiens_016545</name>
</gene>
<evidence type="ECO:0000256" key="2">
    <source>
        <dbReference type="ARBA" id="ARBA00022598"/>
    </source>
</evidence>
<name>A0ABD1CKU2_CULPP</name>
<dbReference type="PANTHER" id="PTHR43201">
    <property type="entry name" value="ACYL-COA SYNTHETASE"/>
    <property type="match status" value="1"/>
</dbReference>
<feature type="domain" description="AMP-binding enzyme C-terminal" evidence="9">
    <location>
        <begin position="514"/>
        <end position="590"/>
    </location>
</feature>
<comment type="catalytic activity">
    <reaction evidence="7">
        <text>a medium-chain fatty acid + ATP + CoA = a medium-chain fatty acyl-CoA + AMP + diphosphate</text>
        <dbReference type="Rhea" id="RHEA:48340"/>
        <dbReference type="ChEBI" id="CHEBI:30616"/>
        <dbReference type="ChEBI" id="CHEBI:33019"/>
        <dbReference type="ChEBI" id="CHEBI:57287"/>
        <dbReference type="ChEBI" id="CHEBI:59558"/>
        <dbReference type="ChEBI" id="CHEBI:90546"/>
        <dbReference type="ChEBI" id="CHEBI:456215"/>
        <dbReference type="EC" id="6.2.1.2"/>
    </reaction>
</comment>
<evidence type="ECO:0000313" key="10">
    <source>
        <dbReference type="EMBL" id="KAL1377017.1"/>
    </source>
</evidence>
<dbReference type="InterPro" id="IPR020845">
    <property type="entry name" value="AMP-binding_CS"/>
</dbReference>
<proteinExistence type="inferred from homology"/>
<dbReference type="Pfam" id="PF13193">
    <property type="entry name" value="AMP-binding_C"/>
    <property type="match status" value="1"/>
</dbReference>
<organism evidence="10 11">
    <name type="scientific">Culex pipiens pipiens</name>
    <name type="common">Northern house mosquito</name>
    <dbReference type="NCBI Taxonomy" id="38569"/>
    <lineage>
        <taxon>Eukaryota</taxon>
        <taxon>Metazoa</taxon>
        <taxon>Ecdysozoa</taxon>
        <taxon>Arthropoda</taxon>
        <taxon>Hexapoda</taxon>
        <taxon>Insecta</taxon>
        <taxon>Pterygota</taxon>
        <taxon>Neoptera</taxon>
        <taxon>Endopterygota</taxon>
        <taxon>Diptera</taxon>
        <taxon>Nematocera</taxon>
        <taxon>Culicoidea</taxon>
        <taxon>Culicidae</taxon>
        <taxon>Culicinae</taxon>
        <taxon>Culicini</taxon>
        <taxon>Culex</taxon>
        <taxon>Culex</taxon>
    </lineage>
</organism>
<evidence type="ECO:0000256" key="6">
    <source>
        <dbReference type="ARBA" id="ARBA00047319"/>
    </source>
</evidence>
<evidence type="ECO:0000256" key="5">
    <source>
        <dbReference type="ARBA" id="ARBA00039638"/>
    </source>
</evidence>
<accession>A0ABD1CKU2</accession>
<dbReference type="SUPFAM" id="SSF56801">
    <property type="entry name" value="Acetyl-CoA synthetase-like"/>
    <property type="match status" value="1"/>
</dbReference>
<reference evidence="10 11" key="1">
    <citation type="submission" date="2024-05" db="EMBL/GenBank/DDBJ databases">
        <title>Culex pipiens pipiens assembly and annotation.</title>
        <authorList>
            <person name="Alout H."/>
            <person name="Durand T."/>
        </authorList>
    </citation>
    <scope>NUCLEOTIDE SEQUENCE [LARGE SCALE GENOMIC DNA]</scope>
    <source>
        <strain evidence="10">HA-2024</strain>
        <tissue evidence="10">Whole body</tissue>
    </source>
</reference>
<feature type="domain" description="AMP-dependent synthetase/ligase" evidence="8">
    <location>
        <begin position="71"/>
        <end position="463"/>
    </location>
</feature>
<dbReference type="Proteomes" id="UP001562425">
    <property type="component" value="Unassembled WGS sequence"/>
</dbReference>
<dbReference type="PANTHER" id="PTHR43201:SF5">
    <property type="entry name" value="MEDIUM-CHAIN ACYL-COA LIGASE ACSF2, MITOCHONDRIAL"/>
    <property type="match status" value="1"/>
</dbReference>
<evidence type="ECO:0000256" key="1">
    <source>
        <dbReference type="ARBA" id="ARBA00006432"/>
    </source>
</evidence>
<dbReference type="PROSITE" id="PS00455">
    <property type="entry name" value="AMP_BINDING"/>
    <property type="match status" value="1"/>
</dbReference>
<evidence type="ECO:0000259" key="9">
    <source>
        <dbReference type="Pfam" id="PF13193"/>
    </source>
</evidence>
<evidence type="ECO:0000259" key="8">
    <source>
        <dbReference type="Pfam" id="PF00501"/>
    </source>
</evidence>